<organism evidence="3">
    <name type="scientific">Actinomyces timonensis</name>
    <dbReference type="NCBI Taxonomy" id="1288391"/>
    <lineage>
        <taxon>Bacteria</taxon>
        <taxon>Bacillati</taxon>
        <taxon>Actinomycetota</taxon>
        <taxon>Actinomycetes</taxon>
        <taxon>Actinomycetales</taxon>
        <taxon>Actinomycetaceae</taxon>
        <taxon>Actinomyces</taxon>
    </lineage>
</organism>
<feature type="chain" id="PRO_5043930514" evidence="2">
    <location>
        <begin position="26"/>
        <end position="192"/>
    </location>
</feature>
<proteinExistence type="predicted"/>
<dbReference type="EMBL" id="CP159989">
    <property type="protein sequence ID" value="XCP82621.1"/>
    <property type="molecule type" value="Genomic_DNA"/>
</dbReference>
<dbReference type="InterPro" id="IPR021417">
    <property type="entry name" value="DUF3060"/>
</dbReference>
<feature type="compositionally biased region" description="Low complexity" evidence="1">
    <location>
        <begin position="38"/>
        <end position="52"/>
    </location>
</feature>
<reference evidence="3" key="1">
    <citation type="submission" date="2024-05" db="EMBL/GenBank/DDBJ databases">
        <title>Draft genome assemblies of 36 bacteria isolated from hibernating arctic ground squirrels.</title>
        <authorList>
            <person name="McKee H."/>
            <person name="Mullen L."/>
            <person name="Drown D.M."/>
            <person name="Duddleston K.N."/>
        </authorList>
    </citation>
    <scope>NUCLEOTIDE SEQUENCE</scope>
    <source>
        <strain evidence="3">AR004</strain>
    </source>
</reference>
<feature type="signal peptide" evidence="2">
    <location>
        <begin position="1"/>
        <end position="25"/>
    </location>
</feature>
<dbReference type="PROSITE" id="PS51257">
    <property type="entry name" value="PROKAR_LIPOPROTEIN"/>
    <property type="match status" value="1"/>
</dbReference>
<dbReference type="Pfam" id="PF11259">
    <property type="entry name" value="DUF3060"/>
    <property type="match status" value="1"/>
</dbReference>
<protein>
    <submittedName>
        <fullName evidence="3">DUF3060 domain-containing protein</fullName>
    </submittedName>
</protein>
<accession>A0AAU8N1K5</accession>
<keyword evidence="2" id="KW-0732">Signal</keyword>
<feature type="region of interest" description="Disordered" evidence="1">
    <location>
        <begin position="34"/>
        <end position="79"/>
    </location>
</feature>
<name>A0AAU8N1K5_9ACTO</name>
<evidence type="ECO:0000256" key="1">
    <source>
        <dbReference type="SAM" id="MobiDB-lite"/>
    </source>
</evidence>
<evidence type="ECO:0000256" key="2">
    <source>
        <dbReference type="SAM" id="SignalP"/>
    </source>
</evidence>
<evidence type="ECO:0000313" key="3">
    <source>
        <dbReference type="EMBL" id="XCP82621.1"/>
    </source>
</evidence>
<gene>
    <name evidence="3" type="ORF">ABXS69_01510</name>
</gene>
<dbReference type="RefSeq" id="WP_366180859.1">
    <property type="nucleotide sequence ID" value="NZ_CP159989.1"/>
</dbReference>
<dbReference type="AlphaFoldDB" id="A0AAU8N1K5"/>
<sequence length="192" mass="19408">MTTLTRRGAATTCALALALTLGACAINAGKPDSANGNTTQAAQQEATQPAAAGSGSTNADKPAEGSASTATAPVSANPDIVEPDWRELLNNRNAAVMSPTNGQLTIASAGVHAIVREHVNTMTLSGSDIDVAATTVDRLVISGSSVDVYVENVTSVTITGTDVDVIYAGDRPTVEDMGADNTVRAQSAHGDD</sequence>